<keyword evidence="2" id="KW-0274">FAD</keyword>
<dbReference type="GO" id="GO:0003824">
    <property type="term" value="F:catalytic activity"/>
    <property type="evidence" value="ECO:0007669"/>
    <property type="project" value="InterPro"/>
</dbReference>
<keyword evidence="4" id="KW-1185">Reference proteome</keyword>
<proteinExistence type="predicted"/>
<gene>
    <name evidence="3" type="ORF">SLS62_001085</name>
</gene>
<dbReference type="InterPro" id="IPR016164">
    <property type="entry name" value="FAD-linked_Oxase-like_C"/>
</dbReference>
<dbReference type="Gene3D" id="3.40.462.10">
    <property type="entry name" value="FAD-linked oxidases, C-terminal domain"/>
    <property type="match status" value="1"/>
</dbReference>
<comment type="caution">
    <text evidence="3">The sequence shown here is derived from an EMBL/GenBank/DDBJ whole genome shotgun (WGS) entry which is preliminary data.</text>
</comment>
<dbReference type="Proteomes" id="UP001320420">
    <property type="component" value="Unassembled WGS sequence"/>
</dbReference>
<name>A0AAN9YWD7_9PEZI</name>
<keyword evidence="1" id="KW-0285">Flavoprotein</keyword>
<dbReference type="InterPro" id="IPR016170">
    <property type="entry name" value="Cytok_DH_C_sf"/>
</dbReference>
<dbReference type="EMBL" id="JAKJXP020000004">
    <property type="protein sequence ID" value="KAK7757067.1"/>
    <property type="molecule type" value="Genomic_DNA"/>
</dbReference>
<evidence type="ECO:0000256" key="2">
    <source>
        <dbReference type="ARBA" id="ARBA00022827"/>
    </source>
</evidence>
<evidence type="ECO:0000313" key="3">
    <source>
        <dbReference type="EMBL" id="KAK7757067.1"/>
    </source>
</evidence>
<accession>A0AAN9YWD7</accession>
<sequence>MGVRRLFSLPLVDYYNRKADSVGAHAAYSPIVPLDGQTMLEWAEAARAIYERHGFDLSCDYFMHERYAVFVCMLPFDKTDPAQRVAIDKVFHELFEEGTRRGFAKYRTHINHMGALAYPYLAPYFPPRAPLLLLTLYDLHSSGLG</sequence>
<organism evidence="3 4">
    <name type="scientific">Diatrype stigma</name>
    <dbReference type="NCBI Taxonomy" id="117547"/>
    <lineage>
        <taxon>Eukaryota</taxon>
        <taxon>Fungi</taxon>
        <taxon>Dikarya</taxon>
        <taxon>Ascomycota</taxon>
        <taxon>Pezizomycotina</taxon>
        <taxon>Sordariomycetes</taxon>
        <taxon>Xylariomycetidae</taxon>
        <taxon>Xylariales</taxon>
        <taxon>Diatrypaceae</taxon>
        <taxon>Diatrype</taxon>
    </lineage>
</organism>
<evidence type="ECO:0000256" key="1">
    <source>
        <dbReference type="ARBA" id="ARBA00022630"/>
    </source>
</evidence>
<dbReference type="GO" id="GO:0050660">
    <property type="term" value="F:flavin adenine dinucleotide binding"/>
    <property type="evidence" value="ECO:0007669"/>
    <property type="project" value="InterPro"/>
</dbReference>
<dbReference type="AlphaFoldDB" id="A0AAN9YWD7"/>
<dbReference type="SUPFAM" id="SSF55103">
    <property type="entry name" value="FAD-linked oxidases, C-terminal domain"/>
    <property type="match status" value="1"/>
</dbReference>
<reference evidence="3 4" key="1">
    <citation type="submission" date="2024-02" db="EMBL/GenBank/DDBJ databases">
        <title>De novo assembly and annotation of 12 fungi associated with fruit tree decline syndrome in Ontario, Canada.</title>
        <authorList>
            <person name="Sulman M."/>
            <person name="Ellouze W."/>
            <person name="Ilyukhin E."/>
        </authorList>
    </citation>
    <scope>NUCLEOTIDE SEQUENCE [LARGE SCALE GENOMIC DNA]</scope>
    <source>
        <strain evidence="3 4">M11/M66-122</strain>
    </source>
</reference>
<evidence type="ECO:0000313" key="4">
    <source>
        <dbReference type="Proteomes" id="UP001320420"/>
    </source>
</evidence>
<protein>
    <submittedName>
        <fullName evidence="3">Uncharacterized protein</fullName>
    </submittedName>
</protein>